<evidence type="ECO:0000256" key="4">
    <source>
        <dbReference type="PROSITE-ProRule" id="PRU00221"/>
    </source>
</evidence>
<dbReference type="InterPro" id="IPR020472">
    <property type="entry name" value="WD40_PAC1"/>
</dbReference>
<evidence type="ECO:0000256" key="3">
    <source>
        <dbReference type="ARBA" id="ARBA00040876"/>
    </source>
</evidence>
<keyword evidence="1 4" id="KW-0853">WD repeat</keyword>
<feature type="repeat" description="WD" evidence="4">
    <location>
        <begin position="348"/>
        <end position="383"/>
    </location>
</feature>
<dbReference type="Gene3D" id="2.130.10.10">
    <property type="entry name" value="YVTN repeat-like/Quinoprotein amine dehydrogenase"/>
    <property type="match status" value="1"/>
</dbReference>
<evidence type="ECO:0000256" key="5">
    <source>
        <dbReference type="SAM" id="MobiDB-lite"/>
    </source>
</evidence>
<dbReference type="SMART" id="SM00320">
    <property type="entry name" value="WD40"/>
    <property type="match status" value="4"/>
</dbReference>
<dbReference type="GO" id="GO:0005730">
    <property type="term" value="C:nucleolus"/>
    <property type="evidence" value="ECO:0007669"/>
    <property type="project" value="TreeGrafter"/>
</dbReference>
<dbReference type="EMBL" id="ML996081">
    <property type="protein sequence ID" value="KAF2156627.1"/>
    <property type="molecule type" value="Genomic_DNA"/>
</dbReference>
<protein>
    <recommendedName>
        <fullName evidence="3">Glutamate-rich WD repeat-containing protein 1</fullName>
    </recommendedName>
</protein>
<reference evidence="7" key="1">
    <citation type="journal article" date="2020" name="Stud. Mycol.">
        <title>101 Dothideomycetes genomes: a test case for predicting lifestyles and emergence of pathogens.</title>
        <authorList>
            <person name="Haridas S."/>
            <person name="Albert R."/>
            <person name="Binder M."/>
            <person name="Bloem J."/>
            <person name="Labutti K."/>
            <person name="Salamov A."/>
            <person name="Andreopoulos B."/>
            <person name="Baker S."/>
            <person name="Barry K."/>
            <person name="Bills G."/>
            <person name="Bluhm B."/>
            <person name="Cannon C."/>
            <person name="Castanera R."/>
            <person name="Culley D."/>
            <person name="Daum C."/>
            <person name="Ezra D."/>
            <person name="Gonzalez J."/>
            <person name="Henrissat B."/>
            <person name="Kuo A."/>
            <person name="Liang C."/>
            <person name="Lipzen A."/>
            <person name="Lutzoni F."/>
            <person name="Magnuson J."/>
            <person name="Mondo S."/>
            <person name="Nolan M."/>
            <person name="Ohm R."/>
            <person name="Pangilinan J."/>
            <person name="Park H.-J."/>
            <person name="Ramirez L."/>
            <person name="Alfaro M."/>
            <person name="Sun H."/>
            <person name="Tritt A."/>
            <person name="Yoshinaga Y."/>
            <person name="Zwiers L.-H."/>
            <person name="Turgeon B."/>
            <person name="Goodwin S."/>
            <person name="Spatafora J."/>
            <person name="Crous P."/>
            <person name="Grigoriev I."/>
        </authorList>
    </citation>
    <scope>NUCLEOTIDE SEQUENCE</scope>
    <source>
        <strain evidence="7">CBS 260.36</strain>
    </source>
</reference>
<feature type="domain" description="Histone-binding protein RBBP4-like N-terminal" evidence="6">
    <location>
        <begin position="92"/>
        <end position="156"/>
    </location>
</feature>
<feature type="compositionally biased region" description="Acidic residues" evidence="5">
    <location>
        <begin position="64"/>
        <end position="73"/>
    </location>
</feature>
<dbReference type="Pfam" id="PF12265">
    <property type="entry name" value="CAF1C_H4-bd"/>
    <property type="match status" value="1"/>
</dbReference>
<dbReference type="PANTHER" id="PTHR45903:SF1">
    <property type="entry name" value="GLUTAMATE-RICH WD REPEAT-CONTAINING PROTEIN 1"/>
    <property type="match status" value="1"/>
</dbReference>
<dbReference type="GO" id="GO:0042254">
    <property type="term" value="P:ribosome biogenesis"/>
    <property type="evidence" value="ECO:0007669"/>
    <property type="project" value="TreeGrafter"/>
</dbReference>
<dbReference type="InterPro" id="IPR022052">
    <property type="entry name" value="Histone-bd_RBBP4-like_N"/>
</dbReference>
<dbReference type="PRINTS" id="PR00320">
    <property type="entry name" value="GPROTEINBRPT"/>
</dbReference>
<evidence type="ECO:0000256" key="1">
    <source>
        <dbReference type="ARBA" id="ARBA00022574"/>
    </source>
</evidence>
<dbReference type="Proteomes" id="UP000799439">
    <property type="component" value="Unassembled WGS sequence"/>
</dbReference>
<dbReference type="InterPro" id="IPR051972">
    <property type="entry name" value="Glutamate-rich_WD_repeat"/>
</dbReference>
<dbReference type="PANTHER" id="PTHR45903">
    <property type="entry name" value="GLUTAMATE-RICH WD REPEAT-CONTAINING PROTEIN 1"/>
    <property type="match status" value="1"/>
</dbReference>
<feature type="repeat" description="WD" evidence="4">
    <location>
        <begin position="402"/>
        <end position="436"/>
    </location>
</feature>
<feature type="repeat" description="WD" evidence="4">
    <location>
        <begin position="303"/>
        <end position="345"/>
    </location>
</feature>
<dbReference type="SUPFAM" id="SSF50978">
    <property type="entry name" value="WD40 repeat-like"/>
    <property type="match status" value="1"/>
</dbReference>
<keyword evidence="8" id="KW-1185">Reference proteome</keyword>
<dbReference type="InterPro" id="IPR001680">
    <property type="entry name" value="WD40_rpt"/>
</dbReference>
<dbReference type="PROSITE" id="PS50082">
    <property type="entry name" value="WD_REPEATS_2"/>
    <property type="match status" value="3"/>
</dbReference>
<sequence>MSKRGATDADDDLQAQQALKSGQRPIDDQNGEDGPEFEDEYEDEFESEDEIFEAGVDGRPDAEREAEEQEAMDVDQATFIPGRTVLGAGESLAPDLSTYEMLHTLESPWPCLSLDVVRDSLGDDRKSYPATMYAVAGTQAARGHEKENQIMIMKLSGLGRMEKAEDSEDEDEDSDDETSDPILETKSIPLTSCTNRIRAHQSPQATAAKPPTTLTAAMTESGDVLIHDVTPHLSSFDTPGTVLSIQQDKPVSTVRAHKKTEGYALDWSPLAPAGKLLTGDVDGRIFATTRTEGGGFVTDTTPFTGHASSVEELQWSPSERNVFASASSDGTVKIWDARSKSRKPALSVQASSTDVNVLSWSRLTSHLLASGADDGQFAVWDLRQWKPTPNGSSSKPSSVASFGFHKEQITSVEWHPTDDSIVAVAAGDNTITLWDLAVELDDEESKDTAGAKDYPPQLLFVHYMEQVKECHWHPQIPGSLIATGGSGFGVFKTISV</sequence>
<evidence type="ECO:0000256" key="2">
    <source>
        <dbReference type="ARBA" id="ARBA00022737"/>
    </source>
</evidence>
<feature type="region of interest" description="Disordered" evidence="5">
    <location>
        <begin position="1"/>
        <end position="74"/>
    </location>
</feature>
<evidence type="ECO:0000259" key="6">
    <source>
        <dbReference type="Pfam" id="PF12265"/>
    </source>
</evidence>
<dbReference type="AlphaFoldDB" id="A0A9P4MKS6"/>
<dbReference type="Pfam" id="PF00400">
    <property type="entry name" value="WD40"/>
    <property type="match status" value="3"/>
</dbReference>
<dbReference type="OrthoDB" id="2161379at2759"/>
<comment type="caution">
    <text evidence="7">The sequence shown here is derived from an EMBL/GenBank/DDBJ whole genome shotgun (WGS) entry which is preliminary data.</text>
</comment>
<dbReference type="PROSITE" id="PS50294">
    <property type="entry name" value="WD_REPEATS_REGION"/>
    <property type="match status" value="2"/>
</dbReference>
<dbReference type="InterPro" id="IPR036322">
    <property type="entry name" value="WD40_repeat_dom_sf"/>
</dbReference>
<feature type="compositionally biased region" description="Acidic residues" evidence="5">
    <location>
        <begin position="29"/>
        <end position="52"/>
    </location>
</feature>
<evidence type="ECO:0000313" key="7">
    <source>
        <dbReference type="EMBL" id="KAF2156627.1"/>
    </source>
</evidence>
<name>A0A9P4MKS6_9PEZI</name>
<keyword evidence="2" id="KW-0677">Repeat</keyword>
<proteinExistence type="predicted"/>
<accession>A0A9P4MKS6</accession>
<feature type="region of interest" description="Disordered" evidence="5">
    <location>
        <begin position="159"/>
        <end position="187"/>
    </location>
</feature>
<evidence type="ECO:0000313" key="8">
    <source>
        <dbReference type="Proteomes" id="UP000799439"/>
    </source>
</evidence>
<feature type="compositionally biased region" description="Acidic residues" evidence="5">
    <location>
        <begin position="165"/>
        <end position="179"/>
    </location>
</feature>
<gene>
    <name evidence="7" type="ORF">K461DRAFT_283569</name>
</gene>
<dbReference type="InterPro" id="IPR015943">
    <property type="entry name" value="WD40/YVTN_repeat-like_dom_sf"/>
</dbReference>
<organism evidence="7 8">
    <name type="scientific">Myriangium duriaei CBS 260.36</name>
    <dbReference type="NCBI Taxonomy" id="1168546"/>
    <lineage>
        <taxon>Eukaryota</taxon>
        <taxon>Fungi</taxon>
        <taxon>Dikarya</taxon>
        <taxon>Ascomycota</taxon>
        <taxon>Pezizomycotina</taxon>
        <taxon>Dothideomycetes</taxon>
        <taxon>Dothideomycetidae</taxon>
        <taxon>Myriangiales</taxon>
        <taxon>Myriangiaceae</taxon>
        <taxon>Myriangium</taxon>
    </lineage>
</organism>